<dbReference type="AlphaFoldDB" id="A0A6J2YYP4"/>
<feature type="domain" description="C2H2-type" evidence="3">
    <location>
        <begin position="236"/>
        <end position="264"/>
    </location>
</feature>
<dbReference type="Gene3D" id="3.40.1800.20">
    <property type="match status" value="1"/>
</dbReference>
<evidence type="ECO:0000259" key="3">
    <source>
        <dbReference type="PROSITE" id="PS50157"/>
    </source>
</evidence>
<feature type="domain" description="ZAD" evidence="4">
    <location>
        <begin position="13"/>
        <end position="86"/>
    </location>
</feature>
<dbReference type="KEGG" id="soy:115891880"/>
<dbReference type="GO" id="GO:0008270">
    <property type="term" value="F:zinc ion binding"/>
    <property type="evidence" value="ECO:0007669"/>
    <property type="project" value="UniProtKB-UniRule"/>
</dbReference>
<dbReference type="Gene3D" id="3.30.160.60">
    <property type="entry name" value="Classic Zinc Finger"/>
    <property type="match status" value="1"/>
</dbReference>
<dbReference type="PROSITE" id="PS00028">
    <property type="entry name" value="ZINC_FINGER_C2H2_1"/>
    <property type="match status" value="1"/>
</dbReference>
<accession>A0A6J2YYP4</accession>
<dbReference type="Pfam" id="PF07776">
    <property type="entry name" value="zf-AD"/>
    <property type="match status" value="1"/>
</dbReference>
<feature type="binding site" evidence="2">
    <location>
        <position position="18"/>
    </location>
    <ligand>
        <name>Zn(2+)</name>
        <dbReference type="ChEBI" id="CHEBI:29105"/>
    </ligand>
</feature>
<dbReference type="SMART" id="SM00355">
    <property type="entry name" value="ZnF_C2H2"/>
    <property type="match status" value="2"/>
</dbReference>
<evidence type="ECO:0000256" key="1">
    <source>
        <dbReference type="PROSITE-ProRule" id="PRU00042"/>
    </source>
</evidence>
<dbReference type="InterPro" id="IPR012934">
    <property type="entry name" value="Znf_AD"/>
</dbReference>
<dbReference type="InterPro" id="IPR013087">
    <property type="entry name" value="Znf_C2H2_type"/>
</dbReference>
<evidence type="ECO:0000256" key="2">
    <source>
        <dbReference type="PROSITE-ProRule" id="PRU01263"/>
    </source>
</evidence>
<evidence type="ECO:0000259" key="4">
    <source>
        <dbReference type="PROSITE" id="PS51915"/>
    </source>
</evidence>
<dbReference type="GeneID" id="115891880"/>
<keyword evidence="2" id="KW-0862">Zinc</keyword>
<dbReference type="GO" id="GO:0005634">
    <property type="term" value="C:nucleus"/>
    <property type="evidence" value="ECO:0007669"/>
    <property type="project" value="InterPro"/>
</dbReference>
<evidence type="ECO:0000313" key="5">
    <source>
        <dbReference type="Proteomes" id="UP000504635"/>
    </source>
</evidence>
<reference evidence="6" key="1">
    <citation type="submission" date="2025-08" db="UniProtKB">
        <authorList>
            <consortium name="RefSeq"/>
        </authorList>
    </citation>
    <scope>IDENTIFICATION</scope>
    <source>
        <tissue evidence="6">Gonads</tissue>
    </source>
</reference>
<dbReference type="SUPFAM" id="SSF57716">
    <property type="entry name" value="Glucocorticoid receptor-like (DNA-binding domain)"/>
    <property type="match status" value="1"/>
</dbReference>
<name>A0A6J2YYP4_SITOR</name>
<dbReference type="Pfam" id="PF00096">
    <property type="entry name" value="zf-C2H2"/>
    <property type="match status" value="1"/>
</dbReference>
<dbReference type="InterPro" id="IPR036236">
    <property type="entry name" value="Znf_C2H2_sf"/>
</dbReference>
<protein>
    <submittedName>
        <fullName evidence="6">Uncharacterized protein LOC115891880</fullName>
    </submittedName>
</protein>
<gene>
    <name evidence="6" type="primary">LOC115891880</name>
</gene>
<dbReference type="FunCoup" id="A0A6J2YYP4">
    <property type="interactions" value="280"/>
</dbReference>
<dbReference type="Proteomes" id="UP000504635">
    <property type="component" value="Unplaced"/>
</dbReference>
<dbReference type="SUPFAM" id="SSF57667">
    <property type="entry name" value="beta-beta-alpha zinc fingers"/>
    <property type="match status" value="1"/>
</dbReference>
<dbReference type="RefSeq" id="XP_030768339.1">
    <property type="nucleotide sequence ID" value="XM_030912479.1"/>
</dbReference>
<dbReference type="PROSITE" id="PS51915">
    <property type="entry name" value="ZAD"/>
    <property type="match status" value="1"/>
</dbReference>
<dbReference type="OrthoDB" id="6077919at2759"/>
<feature type="binding site" evidence="2">
    <location>
        <position position="15"/>
    </location>
    <ligand>
        <name>Zn(2+)</name>
        <dbReference type="ChEBI" id="CHEBI:29105"/>
    </ligand>
</feature>
<feature type="binding site" evidence="2">
    <location>
        <position position="59"/>
    </location>
    <ligand>
        <name>Zn(2+)</name>
        <dbReference type="ChEBI" id="CHEBI:29105"/>
    </ligand>
</feature>
<feature type="binding site" evidence="2">
    <location>
        <position position="62"/>
    </location>
    <ligand>
        <name>Zn(2+)</name>
        <dbReference type="ChEBI" id="CHEBI:29105"/>
    </ligand>
</feature>
<dbReference type="SMART" id="SM00868">
    <property type="entry name" value="zf-AD"/>
    <property type="match status" value="1"/>
</dbReference>
<keyword evidence="5" id="KW-1185">Reference proteome</keyword>
<feature type="domain" description="C2H2-type" evidence="3">
    <location>
        <begin position="274"/>
        <end position="297"/>
    </location>
</feature>
<organism evidence="5 6">
    <name type="scientific">Sitophilus oryzae</name>
    <name type="common">Rice weevil</name>
    <name type="synonym">Curculio oryzae</name>
    <dbReference type="NCBI Taxonomy" id="7048"/>
    <lineage>
        <taxon>Eukaryota</taxon>
        <taxon>Metazoa</taxon>
        <taxon>Ecdysozoa</taxon>
        <taxon>Arthropoda</taxon>
        <taxon>Hexapoda</taxon>
        <taxon>Insecta</taxon>
        <taxon>Pterygota</taxon>
        <taxon>Neoptera</taxon>
        <taxon>Endopterygota</taxon>
        <taxon>Coleoptera</taxon>
        <taxon>Polyphaga</taxon>
        <taxon>Cucujiformia</taxon>
        <taxon>Curculionidae</taxon>
        <taxon>Dryophthorinae</taxon>
        <taxon>Sitophilus</taxon>
    </lineage>
</organism>
<proteinExistence type="predicted"/>
<keyword evidence="2" id="KW-0479">Metal-binding</keyword>
<dbReference type="PROSITE" id="PS50157">
    <property type="entry name" value="ZINC_FINGER_C2H2_2"/>
    <property type="match status" value="2"/>
</dbReference>
<evidence type="ECO:0000313" key="6">
    <source>
        <dbReference type="RefSeq" id="XP_030768339.1"/>
    </source>
</evidence>
<dbReference type="InParanoid" id="A0A6J2YYP4"/>
<keyword evidence="1" id="KW-0863">Zinc-finger</keyword>
<sequence>MCDKIQYVSDFKKICRTCLSPLEAKHSFSIFEDFFVAKHLSEITNVEFVQNPAFSTSICFKCYLQLKTAINFKDQAQKVESQLQRIAMLLKVSSSSHVPDVEVVEQVDSENLDRNDEEIDTTLTSREPLESLQYQNDNEIILEKPSNEKDMGKIKILEDIKYYNESEVVLEQPSDHEYHVKKDSFEYNSVNEIVLENASNQDEYDVNVKMEIDIGKTKFHQEIIEEKTTTGPIKTNVCPLCGKNFKLKSSLNRHKDTCKTVDKSKGKRGLSKSLACSYCKQLFVYEGSLLRHERIMH</sequence>